<organism evidence="2 3">
    <name type="scientific">Pleurodeles waltl</name>
    <name type="common">Iberian ribbed newt</name>
    <dbReference type="NCBI Taxonomy" id="8319"/>
    <lineage>
        <taxon>Eukaryota</taxon>
        <taxon>Metazoa</taxon>
        <taxon>Chordata</taxon>
        <taxon>Craniata</taxon>
        <taxon>Vertebrata</taxon>
        <taxon>Euteleostomi</taxon>
        <taxon>Amphibia</taxon>
        <taxon>Batrachia</taxon>
        <taxon>Caudata</taxon>
        <taxon>Salamandroidea</taxon>
        <taxon>Salamandridae</taxon>
        <taxon>Pleurodelinae</taxon>
        <taxon>Pleurodeles</taxon>
    </lineage>
</organism>
<evidence type="ECO:0000313" key="2">
    <source>
        <dbReference type="EMBL" id="KAJ1201799.1"/>
    </source>
</evidence>
<name>A0AAV7VJJ1_PLEWA</name>
<protein>
    <submittedName>
        <fullName evidence="2">Uncharacterized protein</fullName>
    </submittedName>
</protein>
<feature type="compositionally biased region" description="Basic and acidic residues" evidence="1">
    <location>
        <begin position="63"/>
        <end position="85"/>
    </location>
</feature>
<dbReference type="EMBL" id="JANPWB010000003">
    <property type="protein sequence ID" value="KAJ1201799.1"/>
    <property type="molecule type" value="Genomic_DNA"/>
</dbReference>
<evidence type="ECO:0000256" key="1">
    <source>
        <dbReference type="SAM" id="MobiDB-lite"/>
    </source>
</evidence>
<keyword evidence="3" id="KW-1185">Reference proteome</keyword>
<feature type="compositionally biased region" description="Basic and acidic residues" evidence="1">
    <location>
        <begin position="31"/>
        <end position="55"/>
    </location>
</feature>
<gene>
    <name evidence="2" type="ORF">NDU88_005605</name>
</gene>
<evidence type="ECO:0000313" key="3">
    <source>
        <dbReference type="Proteomes" id="UP001066276"/>
    </source>
</evidence>
<dbReference type="Proteomes" id="UP001066276">
    <property type="component" value="Chromosome 2_1"/>
</dbReference>
<proteinExistence type="predicted"/>
<sequence length="97" mass="10995">MIIIGTPGKSGAPVHRKQVLLPVSRRPRRRAGSEREGGTTDSKRIEKTQDTRQENILDCPALGREDSPRRRRGTPEKTRDPRQENRGQAGPEKEEEE</sequence>
<comment type="caution">
    <text evidence="2">The sequence shown here is derived from an EMBL/GenBank/DDBJ whole genome shotgun (WGS) entry which is preliminary data.</text>
</comment>
<feature type="region of interest" description="Disordered" evidence="1">
    <location>
        <begin position="1"/>
        <end position="97"/>
    </location>
</feature>
<accession>A0AAV7VJJ1</accession>
<dbReference type="AlphaFoldDB" id="A0AAV7VJJ1"/>
<reference evidence="2" key="1">
    <citation type="journal article" date="2022" name="bioRxiv">
        <title>Sequencing and chromosome-scale assembly of the giantPleurodeles waltlgenome.</title>
        <authorList>
            <person name="Brown T."/>
            <person name="Elewa A."/>
            <person name="Iarovenko S."/>
            <person name="Subramanian E."/>
            <person name="Araus A.J."/>
            <person name="Petzold A."/>
            <person name="Susuki M."/>
            <person name="Suzuki K.-i.T."/>
            <person name="Hayashi T."/>
            <person name="Toyoda A."/>
            <person name="Oliveira C."/>
            <person name="Osipova E."/>
            <person name="Leigh N.D."/>
            <person name="Simon A."/>
            <person name="Yun M.H."/>
        </authorList>
    </citation>
    <scope>NUCLEOTIDE SEQUENCE</scope>
    <source>
        <strain evidence="2">20211129_DDA</strain>
        <tissue evidence="2">Liver</tissue>
    </source>
</reference>